<reference evidence="14" key="1">
    <citation type="journal article" date="2019" name="Int. J. Syst. Evol. Microbiol.">
        <title>The Global Catalogue of Microorganisms (GCM) 10K type strain sequencing project: providing services to taxonomists for standard genome sequencing and annotation.</title>
        <authorList>
            <consortium name="The Broad Institute Genomics Platform"/>
            <consortium name="The Broad Institute Genome Sequencing Center for Infectious Disease"/>
            <person name="Wu L."/>
            <person name="Ma J."/>
        </authorList>
    </citation>
    <scope>NUCLEOTIDE SEQUENCE [LARGE SCALE GENOMIC DNA]</scope>
    <source>
        <strain evidence="14">KCTC 52487</strain>
    </source>
</reference>
<dbReference type="SUPFAM" id="SSF48024">
    <property type="entry name" value="N-terminal domain of DnaB helicase"/>
    <property type="match status" value="1"/>
</dbReference>
<evidence type="ECO:0000313" key="14">
    <source>
        <dbReference type="Proteomes" id="UP001595379"/>
    </source>
</evidence>
<dbReference type="PANTHER" id="PTHR30153">
    <property type="entry name" value="REPLICATIVE DNA HELICASE DNAB"/>
    <property type="match status" value="1"/>
</dbReference>
<evidence type="ECO:0000256" key="11">
    <source>
        <dbReference type="ARBA" id="ARBA00048954"/>
    </source>
</evidence>
<dbReference type="Pfam" id="PF03796">
    <property type="entry name" value="DnaB_C"/>
    <property type="match status" value="1"/>
</dbReference>
<keyword evidence="9" id="KW-0413">Isomerase</keyword>
<keyword evidence="14" id="KW-1185">Reference proteome</keyword>
<dbReference type="Gene3D" id="1.10.860.10">
    <property type="entry name" value="DNAb Helicase, Chain A"/>
    <property type="match status" value="1"/>
</dbReference>
<dbReference type="RefSeq" id="WP_343163885.1">
    <property type="nucleotide sequence ID" value="NZ_JBHRSV010000001.1"/>
</dbReference>
<evidence type="ECO:0000256" key="7">
    <source>
        <dbReference type="ARBA" id="ARBA00022840"/>
    </source>
</evidence>
<dbReference type="InterPro" id="IPR027417">
    <property type="entry name" value="P-loop_NTPase"/>
</dbReference>
<dbReference type="SUPFAM" id="SSF52540">
    <property type="entry name" value="P-loop containing nucleoside triphosphate hydrolases"/>
    <property type="match status" value="1"/>
</dbReference>
<sequence length="490" mass="54114">MMELEEETARKNPHNLDAEQAFLGALFYDNSLLEQVSAWLKPEHFYDPVHGRIYERAVDMITHGQLADSVTLKQSFEADDGIAEIGGTRYLAVLLEAAADSAAAVEYARMVQDLSVRRALLKLSRDITASAERSWTAMPTTELVERAETELVELARGGIEHEKRVSSLYGAAGRVLSDVSGETRTAAVTTGISDLDRALAGGLRRSKLYIVAGRPGMAKTVLGLAIQHGGASAGFFSPMVQNEMDADEVAERYMSMLAATDTELSSFDRITYEDIARWRTGESDEPNRAQRAAMERARERMRDLPMPIIDGAGMTVPGIRSRLRRMYRDAERDGFQPGPLIIDYLQLIEAHTQRGNSLTAEVTDIANGLKQLAKELKVPVVALSQLSRACEQRQDKRPHLGDLRESGAIEQNADAVLMLYREAYYAEQEEAPVGVDAAAEWADRCNDRTLEVLIRKLRGGKTGVVRLHADVARNLVTNKAADWVEQGRAA</sequence>
<keyword evidence="2" id="KW-0639">Primosome</keyword>
<dbReference type="Gene3D" id="3.40.50.300">
    <property type="entry name" value="P-loop containing nucleotide triphosphate hydrolases"/>
    <property type="match status" value="1"/>
</dbReference>
<dbReference type="InterPro" id="IPR036185">
    <property type="entry name" value="DNA_heli_DnaB-like_N_sf"/>
</dbReference>
<evidence type="ECO:0000256" key="4">
    <source>
        <dbReference type="ARBA" id="ARBA00022741"/>
    </source>
</evidence>
<dbReference type="InterPro" id="IPR016136">
    <property type="entry name" value="DNA_helicase_N/primase_C"/>
</dbReference>
<proteinExistence type="inferred from homology"/>
<dbReference type="PROSITE" id="PS51199">
    <property type="entry name" value="SF4_HELICASE"/>
    <property type="match status" value="1"/>
</dbReference>
<keyword evidence="6" id="KW-0347">Helicase</keyword>
<accession>A0ABV6ZUA1</accession>
<comment type="similarity">
    <text evidence="1">Belongs to the helicase family. DnaB subfamily.</text>
</comment>
<keyword evidence="7" id="KW-0067">ATP-binding</keyword>
<keyword evidence="8" id="KW-0238">DNA-binding</keyword>
<dbReference type="Proteomes" id="UP001595379">
    <property type="component" value="Unassembled WGS sequence"/>
</dbReference>
<keyword evidence="3" id="KW-0235">DNA replication</keyword>
<comment type="catalytic activity">
    <reaction evidence="11">
        <text>ATP + H2O = ADP + phosphate + H(+)</text>
        <dbReference type="Rhea" id="RHEA:13065"/>
        <dbReference type="ChEBI" id="CHEBI:15377"/>
        <dbReference type="ChEBI" id="CHEBI:15378"/>
        <dbReference type="ChEBI" id="CHEBI:30616"/>
        <dbReference type="ChEBI" id="CHEBI:43474"/>
        <dbReference type="ChEBI" id="CHEBI:456216"/>
        <dbReference type="EC" id="5.6.2.3"/>
    </reaction>
</comment>
<evidence type="ECO:0000256" key="8">
    <source>
        <dbReference type="ARBA" id="ARBA00023125"/>
    </source>
</evidence>
<dbReference type="PANTHER" id="PTHR30153:SF2">
    <property type="entry name" value="REPLICATIVE DNA HELICASE"/>
    <property type="match status" value="1"/>
</dbReference>
<evidence type="ECO:0000256" key="2">
    <source>
        <dbReference type="ARBA" id="ARBA00022515"/>
    </source>
</evidence>
<evidence type="ECO:0000256" key="10">
    <source>
        <dbReference type="ARBA" id="ARBA00044969"/>
    </source>
</evidence>
<evidence type="ECO:0000256" key="1">
    <source>
        <dbReference type="ARBA" id="ARBA00008428"/>
    </source>
</evidence>
<evidence type="ECO:0000313" key="13">
    <source>
        <dbReference type="EMBL" id="MFC2925002.1"/>
    </source>
</evidence>
<dbReference type="Pfam" id="PF00772">
    <property type="entry name" value="DnaB"/>
    <property type="match status" value="1"/>
</dbReference>
<protein>
    <recommendedName>
        <fullName evidence="10">DNA 5'-3' helicase</fullName>
        <ecNumber evidence="10">5.6.2.3</ecNumber>
    </recommendedName>
</protein>
<evidence type="ECO:0000256" key="3">
    <source>
        <dbReference type="ARBA" id="ARBA00022705"/>
    </source>
</evidence>
<gene>
    <name evidence="13" type="ORF">ACFOOR_02665</name>
</gene>
<evidence type="ECO:0000256" key="9">
    <source>
        <dbReference type="ARBA" id="ARBA00023235"/>
    </source>
</evidence>
<comment type="caution">
    <text evidence="13">The sequence shown here is derived from an EMBL/GenBank/DDBJ whole genome shotgun (WGS) entry which is preliminary data.</text>
</comment>
<evidence type="ECO:0000259" key="12">
    <source>
        <dbReference type="PROSITE" id="PS51199"/>
    </source>
</evidence>
<keyword evidence="4" id="KW-0547">Nucleotide-binding</keyword>
<dbReference type="InterPro" id="IPR007693">
    <property type="entry name" value="DNA_helicase_DnaB-like_N"/>
</dbReference>
<organism evidence="13 14">
    <name type="scientific">Hyphobacterium vulgare</name>
    <dbReference type="NCBI Taxonomy" id="1736751"/>
    <lineage>
        <taxon>Bacteria</taxon>
        <taxon>Pseudomonadati</taxon>
        <taxon>Pseudomonadota</taxon>
        <taxon>Alphaproteobacteria</taxon>
        <taxon>Maricaulales</taxon>
        <taxon>Maricaulaceae</taxon>
        <taxon>Hyphobacterium</taxon>
    </lineage>
</organism>
<evidence type="ECO:0000256" key="5">
    <source>
        <dbReference type="ARBA" id="ARBA00022801"/>
    </source>
</evidence>
<feature type="domain" description="SF4 helicase" evidence="12">
    <location>
        <begin position="181"/>
        <end position="483"/>
    </location>
</feature>
<evidence type="ECO:0000256" key="6">
    <source>
        <dbReference type="ARBA" id="ARBA00022806"/>
    </source>
</evidence>
<dbReference type="EC" id="5.6.2.3" evidence="10"/>
<name>A0ABV6ZUA1_9PROT</name>
<dbReference type="InterPro" id="IPR007694">
    <property type="entry name" value="DNA_helicase_DnaB-like_C"/>
</dbReference>
<dbReference type="EMBL" id="JBHRSV010000001">
    <property type="protein sequence ID" value="MFC2925002.1"/>
    <property type="molecule type" value="Genomic_DNA"/>
</dbReference>
<keyword evidence="5" id="KW-0378">Hydrolase</keyword>